<dbReference type="AlphaFoldDB" id="A0A2M6U8D5"/>
<dbReference type="GO" id="GO:0015562">
    <property type="term" value="F:efflux transmembrane transporter activity"/>
    <property type="evidence" value="ECO:0007669"/>
    <property type="project" value="TreeGrafter"/>
</dbReference>
<accession>A0A2M6U8D5</accession>
<feature type="region of interest" description="Disordered" evidence="3">
    <location>
        <begin position="351"/>
        <end position="371"/>
    </location>
</feature>
<dbReference type="PANTHER" id="PTHR30469">
    <property type="entry name" value="MULTIDRUG RESISTANCE PROTEIN MDTA"/>
    <property type="match status" value="1"/>
</dbReference>
<organism evidence="6 7">
    <name type="scientific">Bradyrhizobium nitroreducens</name>
    <dbReference type="NCBI Taxonomy" id="709803"/>
    <lineage>
        <taxon>Bacteria</taxon>
        <taxon>Pseudomonadati</taxon>
        <taxon>Pseudomonadota</taxon>
        <taxon>Alphaproteobacteria</taxon>
        <taxon>Hyphomicrobiales</taxon>
        <taxon>Nitrobacteraceae</taxon>
        <taxon>Bradyrhizobium</taxon>
    </lineage>
</organism>
<evidence type="ECO:0000256" key="1">
    <source>
        <dbReference type="ARBA" id="ARBA00009477"/>
    </source>
</evidence>
<dbReference type="FunFam" id="2.40.30.170:FF:000010">
    <property type="entry name" value="Efflux RND transporter periplasmic adaptor subunit"/>
    <property type="match status" value="1"/>
</dbReference>
<dbReference type="SUPFAM" id="SSF111369">
    <property type="entry name" value="HlyD-like secretion proteins"/>
    <property type="match status" value="1"/>
</dbReference>
<name>A0A2M6U8D5_9BRAD</name>
<keyword evidence="7" id="KW-1185">Reference proteome</keyword>
<sequence>MIKRMTIMLCGMAILFGGLYGFQTFKEMMIRKAIGAMANPPQTVSTVVAANAPWQSSLSAVGSLRAVNGADLALQVAGIVQSIDFSSGDNVAAGQTLLTLVATDDAAKLRSLQATAENYAIVLKRDEEQIKFNAVSQATVDSDKANLKNAQALVEQQRALLEQKTLKAPFAGRLGIRAVDLGQYLSAGTSIVTLQSLDPIYADFYLPQQALASIRIGQDISVAVDAIAGERFTGQITAINAKVDSTSRNVQVRATLRNGEARLLPGMFAKIEIAIGKPEQVVTIPLTAIVNNSYGDLVYLVDDLRDGQGTARQMFVKTRSPKGDQVAVNDGVKPGETVVIAGQLKLRNGSPVKIDNSHVPQTEAAPNIVDQ</sequence>
<evidence type="ECO:0000313" key="6">
    <source>
        <dbReference type="EMBL" id="PIT00845.1"/>
    </source>
</evidence>
<evidence type="ECO:0000259" key="5">
    <source>
        <dbReference type="Pfam" id="PF25973"/>
    </source>
</evidence>
<dbReference type="Proteomes" id="UP000228930">
    <property type="component" value="Unassembled WGS sequence"/>
</dbReference>
<dbReference type="Gene3D" id="1.10.287.470">
    <property type="entry name" value="Helix hairpin bin"/>
    <property type="match status" value="1"/>
</dbReference>
<dbReference type="Pfam" id="PF25954">
    <property type="entry name" value="Beta-barrel_RND_2"/>
    <property type="match status" value="1"/>
</dbReference>
<dbReference type="NCBIfam" id="TIGR01730">
    <property type="entry name" value="RND_mfp"/>
    <property type="match status" value="1"/>
</dbReference>
<dbReference type="InterPro" id="IPR058647">
    <property type="entry name" value="BSH_CzcB-like"/>
</dbReference>
<protein>
    <submittedName>
        <fullName evidence="6">RND transporter</fullName>
    </submittedName>
</protein>
<evidence type="ECO:0000256" key="3">
    <source>
        <dbReference type="SAM" id="MobiDB-lite"/>
    </source>
</evidence>
<evidence type="ECO:0000259" key="4">
    <source>
        <dbReference type="Pfam" id="PF25954"/>
    </source>
</evidence>
<dbReference type="InterPro" id="IPR006143">
    <property type="entry name" value="RND_pump_MFP"/>
</dbReference>
<proteinExistence type="inferred from homology"/>
<dbReference type="Gene3D" id="2.40.30.170">
    <property type="match status" value="1"/>
</dbReference>
<dbReference type="InterPro" id="IPR058792">
    <property type="entry name" value="Beta-barrel_RND_2"/>
</dbReference>
<feature type="domain" description="CusB-like beta-barrel" evidence="4">
    <location>
        <begin position="204"/>
        <end position="274"/>
    </location>
</feature>
<feature type="domain" description="CzcB-like barrel-sandwich hybrid" evidence="5">
    <location>
        <begin position="72"/>
        <end position="194"/>
    </location>
</feature>
<dbReference type="GO" id="GO:1990281">
    <property type="term" value="C:efflux pump complex"/>
    <property type="evidence" value="ECO:0007669"/>
    <property type="project" value="TreeGrafter"/>
</dbReference>
<gene>
    <name evidence="6" type="ORF">TSA1_08770</name>
</gene>
<evidence type="ECO:0000313" key="7">
    <source>
        <dbReference type="Proteomes" id="UP000228930"/>
    </source>
</evidence>
<feature type="coiled-coil region" evidence="2">
    <location>
        <begin position="109"/>
        <end position="167"/>
    </location>
</feature>
<dbReference type="Pfam" id="PF25973">
    <property type="entry name" value="BSH_CzcB"/>
    <property type="match status" value="1"/>
</dbReference>
<dbReference type="Gene3D" id="2.40.50.100">
    <property type="match status" value="1"/>
</dbReference>
<comment type="caution">
    <text evidence="6">The sequence shown here is derived from an EMBL/GenBank/DDBJ whole genome shotgun (WGS) entry which is preliminary data.</text>
</comment>
<comment type="similarity">
    <text evidence="1">Belongs to the membrane fusion protein (MFP) (TC 8.A.1) family.</text>
</comment>
<evidence type="ECO:0000256" key="2">
    <source>
        <dbReference type="SAM" id="Coils"/>
    </source>
</evidence>
<dbReference type="RefSeq" id="WP_245448178.1">
    <property type="nucleotide sequence ID" value="NZ_LFJC01000003.1"/>
</dbReference>
<reference evidence="6 7" key="1">
    <citation type="submission" date="2015-06" db="EMBL/GenBank/DDBJ databases">
        <title>Comparative genome analysis of nirS-carrying Bradyrhizobium sp. strains.</title>
        <authorList>
            <person name="Ishii S."/>
            <person name="Jang J."/>
            <person name="Nishizawa T."/>
            <person name="Senoo K."/>
        </authorList>
    </citation>
    <scope>NUCLEOTIDE SEQUENCE [LARGE SCALE GENOMIC DNA]</scope>
    <source>
        <strain evidence="6 7">TSA1</strain>
    </source>
</reference>
<dbReference type="Gene3D" id="2.40.420.20">
    <property type="match status" value="1"/>
</dbReference>
<dbReference type="EMBL" id="LFJC01000003">
    <property type="protein sequence ID" value="PIT00845.1"/>
    <property type="molecule type" value="Genomic_DNA"/>
</dbReference>
<keyword evidence="2" id="KW-0175">Coiled coil</keyword>
<dbReference type="PANTHER" id="PTHR30469:SF11">
    <property type="entry name" value="BLL4320 PROTEIN"/>
    <property type="match status" value="1"/>
</dbReference>